<organism evidence="2 3">
    <name type="scientific">Halovenus salina</name>
    <dbReference type="NCBI Taxonomy" id="1510225"/>
    <lineage>
        <taxon>Archaea</taxon>
        <taxon>Methanobacteriati</taxon>
        <taxon>Methanobacteriota</taxon>
        <taxon>Stenosarchaea group</taxon>
        <taxon>Halobacteria</taxon>
        <taxon>Halobacteriales</taxon>
        <taxon>Haloarculaceae</taxon>
        <taxon>Halovenus</taxon>
    </lineage>
</organism>
<evidence type="ECO:0000313" key="3">
    <source>
        <dbReference type="Proteomes" id="UP001596445"/>
    </source>
</evidence>
<dbReference type="EMBL" id="JBHSZI010000001">
    <property type="protein sequence ID" value="MFC7058347.1"/>
    <property type="molecule type" value="Genomic_DNA"/>
</dbReference>
<evidence type="ECO:0000256" key="1">
    <source>
        <dbReference type="SAM" id="Phobius"/>
    </source>
</evidence>
<dbReference type="Proteomes" id="UP001596445">
    <property type="component" value="Unassembled WGS sequence"/>
</dbReference>
<gene>
    <name evidence="2" type="ORF">ACFQQG_09380</name>
</gene>
<proteinExistence type="predicted"/>
<keyword evidence="1" id="KW-0812">Transmembrane</keyword>
<feature type="transmembrane region" description="Helical" evidence="1">
    <location>
        <begin position="33"/>
        <end position="51"/>
    </location>
</feature>
<feature type="transmembrane region" description="Helical" evidence="1">
    <location>
        <begin position="7"/>
        <end position="27"/>
    </location>
</feature>
<reference evidence="2 3" key="1">
    <citation type="journal article" date="2019" name="Int. J. Syst. Evol. Microbiol.">
        <title>The Global Catalogue of Microorganisms (GCM) 10K type strain sequencing project: providing services to taxonomists for standard genome sequencing and annotation.</title>
        <authorList>
            <consortium name="The Broad Institute Genomics Platform"/>
            <consortium name="The Broad Institute Genome Sequencing Center for Infectious Disease"/>
            <person name="Wu L."/>
            <person name="Ma J."/>
        </authorList>
    </citation>
    <scope>NUCLEOTIDE SEQUENCE [LARGE SCALE GENOMIC DNA]</scope>
    <source>
        <strain evidence="2 3">JCM 30072</strain>
    </source>
</reference>
<accession>A0ABD5W008</accession>
<keyword evidence="1" id="KW-0472">Membrane</keyword>
<keyword evidence="3" id="KW-1185">Reference proteome</keyword>
<comment type="caution">
    <text evidence="2">The sequence shown here is derived from an EMBL/GenBank/DDBJ whole genome shotgun (WGS) entry which is preliminary data.</text>
</comment>
<name>A0ABD5W008_9EURY</name>
<keyword evidence="1" id="KW-1133">Transmembrane helix</keyword>
<protein>
    <submittedName>
        <fullName evidence="2">Uncharacterized protein</fullName>
    </submittedName>
</protein>
<dbReference type="GeneID" id="76630339"/>
<evidence type="ECO:0000313" key="2">
    <source>
        <dbReference type="EMBL" id="MFC7058347.1"/>
    </source>
</evidence>
<dbReference type="AlphaFoldDB" id="A0ABD5W008"/>
<sequence length="62" mass="6470">MSLAPLLYRLLLAGGNLTMGWVFHTLLGSPLGLALVAVGLLIVISVVGGLCRDDTQHSLLAQ</sequence>
<dbReference type="RefSeq" id="WP_267161048.1">
    <property type="nucleotide sequence ID" value="NZ_CP112972.1"/>
</dbReference>